<feature type="region of interest" description="Disordered" evidence="1">
    <location>
        <begin position="78"/>
        <end position="98"/>
    </location>
</feature>
<name>A0A914Q3M6_9BILA</name>
<protein>
    <submittedName>
        <fullName evidence="3">Uncharacterized protein</fullName>
    </submittedName>
</protein>
<dbReference type="Proteomes" id="UP000887578">
    <property type="component" value="Unplaced"/>
</dbReference>
<sequence>MHSNEINSIQAKGRSDNKKDEQNSQHQNNSQTAASRQQFIPPSSLNGFPQQPQAFMNSYPFMASQNGMLQPQQMYMGLPLQGQGQQPNLQNNINQSEF</sequence>
<proteinExistence type="predicted"/>
<feature type="compositionally biased region" description="Polar residues" evidence="1">
    <location>
        <begin position="1"/>
        <end position="10"/>
    </location>
</feature>
<feature type="compositionally biased region" description="Basic and acidic residues" evidence="1">
    <location>
        <begin position="13"/>
        <end position="23"/>
    </location>
</feature>
<evidence type="ECO:0000313" key="2">
    <source>
        <dbReference type="Proteomes" id="UP000887578"/>
    </source>
</evidence>
<keyword evidence="2" id="KW-1185">Reference proteome</keyword>
<evidence type="ECO:0000313" key="3">
    <source>
        <dbReference type="WBParaSite" id="PDA_v2.g259.t1"/>
    </source>
</evidence>
<feature type="compositionally biased region" description="Polar residues" evidence="1">
    <location>
        <begin position="24"/>
        <end position="54"/>
    </location>
</feature>
<dbReference type="AlphaFoldDB" id="A0A914Q3M6"/>
<accession>A0A914Q3M6</accession>
<evidence type="ECO:0000256" key="1">
    <source>
        <dbReference type="SAM" id="MobiDB-lite"/>
    </source>
</evidence>
<feature type="region of interest" description="Disordered" evidence="1">
    <location>
        <begin position="1"/>
        <end position="54"/>
    </location>
</feature>
<organism evidence="2 3">
    <name type="scientific">Panagrolaimus davidi</name>
    <dbReference type="NCBI Taxonomy" id="227884"/>
    <lineage>
        <taxon>Eukaryota</taxon>
        <taxon>Metazoa</taxon>
        <taxon>Ecdysozoa</taxon>
        <taxon>Nematoda</taxon>
        <taxon>Chromadorea</taxon>
        <taxon>Rhabditida</taxon>
        <taxon>Tylenchina</taxon>
        <taxon>Panagrolaimomorpha</taxon>
        <taxon>Panagrolaimoidea</taxon>
        <taxon>Panagrolaimidae</taxon>
        <taxon>Panagrolaimus</taxon>
    </lineage>
</organism>
<reference evidence="3" key="1">
    <citation type="submission" date="2022-11" db="UniProtKB">
        <authorList>
            <consortium name="WormBaseParasite"/>
        </authorList>
    </citation>
    <scope>IDENTIFICATION</scope>
</reference>
<dbReference type="WBParaSite" id="PDA_v2.g259.t1">
    <property type="protein sequence ID" value="PDA_v2.g259.t1"/>
    <property type="gene ID" value="PDA_v2.g259"/>
</dbReference>